<name>A0AAD7I560_9AGAR</name>
<dbReference type="EMBL" id="JARKIB010000127">
    <property type="protein sequence ID" value="KAJ7735318.1"/>
    <property type="molecule type" value="Genomic_DNA"/>
</dbReference>
<organism evidence="2 3">
    <name type="scientific">Mycena metata</name>
    <dbReference type="NCBI Taxonomy" id="1033252"/>
    <lineage>
        <taxon>Eukaryota</taxon>
        <taxon>Fungi</taxon>
        <taxon>Dikarya</taxon>
        <taxon>Basidiomycota</taxon>
        <taxon>Agaricomycotina</taxon>
        <taxon>Agaricomycetes</taxon>
        <taxon>Agaricomycetidae</taxon>
        <taxon>Agaricales</taxon>
        <taxon>Marasmiineae</taxon>
        <taxon>Mycenaceae</taxon>
        <taxon>Mycena</taxon>
    </lineage>
</organism>
<keyword evidence="3" id="KW-1185">Reference proteome</keyword>
<comment type="caution">
    <text evidence="2">The sequence shown here is derived from an EMBL/GenBank/DDBJ whole genome shotgun (WGS) entry which is preliminary data.</text>
</comment>
<gene>
    <name evidence="2" type="ORF">B0H16DRAFT_132360</name>
</gene>
<evidence type="ECO:0000313" key="2">
    <source>
        <dbReference type="EMBL" id="KAJ7735318.1"/>
    </source>
</evidence>
<accession>A0AAD7I560</accession>
<feature type="compositionally biased region" description="Basic and acidic residues" evidence="1">
    <location>
        <begin position="170"/>
        <end position="179"/>
    </location>
</feature>
<dbReference type="AlphaFoldDB" id="A0AAD7I560"/>
<feature type="compositionally biased region" description="Polar residues" evidence="1">
    <location>
        <begin position="39"/>
        <end position="54"/>
    </location>
</feature>
<protein>
    <submittedName>
        <fullName evidence="2">Uncharacterized protein</fullName>
    </submittedName>
</protein>
<proteinExistence type="predicted"/>
<feature type="region of interest" description="Disordered" evidence="1">
    <location>
        <begin position="30"/>
        <end position="118"/>
    </location>
</feature>
<reference evidence="2" key="1">
    <citation type="submission" date="2023-03" db="EMBL/GenBank/DDBJ databases">
        <title>Massive genome expansion in bonnet fungi (Mycena s.s.) driven by repeated elements and novel gene families across ecological guilds.</title>
        <authorList>
            <consortium name="Lawrence Berkeley National Laboratory"/>
            <person name="Harder C.B."/>
            <person name="Miyauchi S."/>
            <person name="Viragh M."/>
            <person name="Kuo A."/>
            <person name="Thoen E."/>
            <person name="Andreopoulos B."/>
            <person name="Lu D."/>
            <person name="Skrede I."/>
            <person name="Drula E."/>
            <person name="Henrissat B."/>
            <person name="Morin E."/>
            <person name="Kohler A."/>
            <person name="Barry K."/>
            <person name="LaButti K."/>
            <person name="Morin E."/>
            <person name="Salamov A."/>
            <person name="Lipzen A."/>
            <person name="Mereny Z."/>
            <person name="Hegedus B."/>
            <person name="Baldrian P."/>
            <person name="Stursova M."/>
            <person name="Weitz H."/>
            <person name="Taylor A."/>
            <person name="Grigoriev I.V."/>
            <person name="Nagy L.G."/>
            <person name="Martin F."/>
            <person name="Kauserud H."/>
        </authorList>
    </citation>
    <scope>NUCLEOTIDE SEQUENCE</scope>
    <source>
        <strain evidence="2">CBHHK182m</strain>
    </source>
</reference>
<evidence type="ECO:0000256" key="1">
    <source>
        <dbReference type="SAM" id="MobiDB-lite"/>
    </source>
</evidence>
<evidence type="ECO:0000313" key="3">
    <source>
        <dbReference type="Proteomes" id="UP001215598"/>
    </source>
</evidence>
<feature type="compositionally biased region" description="Pro residues" evidence="1">
    <location>
        <begin position="61"/>
        <end position="93"/>
    </location>
</feature>
<feature type="compositionally biased region" description="Basic residues" evidence="1">
    <location>
        <begin position="95"/>
        <end position="105"/>
    </location>
</feature>
<dbReference type="Proteomes" id="UP001215598">
    <property type="component" value="Unassembled WGS sequence"/>
</dbReference>
<sequence>MLNSPPWWPHRTPMMPPYTDAIEPRRLAHPQYSWGLGTKRTTTDPATRLSSSDSPLFRCLHPPPLRFPPPPPSRLPPQLPLLPSHPLPHPLHLPPNRRTRGSRRTPRTDRILAPPSSFVRGGRESAALVAEKTSPICGCAGDHVELKFLSPTSSSGRANVGVEGDAGGAGEKDNTKEGGPRAPCSSAFVSFTQNVLHAGLIRTPANRLRS</sequence>
<feature type="region of interest" description="Disordered" evidence="1">
    <location>
        <begin position="150"/>
        <end position="185"/>
    </location>
</feature>